<gene>
    <name evidence="1" type="ORF">WG66_15768</name>
</gene>
<dbReference type="Proteomes" id="UP000054988">
    <property type="component" value="Unassembled WGS sequence"/>
</dbReference>
<comment type="caution">
    <text evidence="1">The sequence shown here is derived from an EMBL/GenBank/DDBJ whole genome shotgun (WGS) entry which is preliminary data.</text>
</comment>
<name>A0A0W0F5X7_MONRR</name>
<accession>A0A0W0F5X7</accession>
<sequence>MSDGAKDEIEIEMLKEVEAALPATKVSGSPEELEEDVDAKDLVGIENVALFDKTACQRSVLFLNRRHGWN</sequence>
<proteinExistence type="predicted"/>
<reference evidence="1 2" key="1">
    <citation type="submission" date="2015-12" db="EMBL/GenBank/DDBJ databases">
        <title>Draft genome sequence of Moniliophthora roreri, the causal agent of frosty pod rot of cacao.</title>
        <authorList>
            <person name="Aime M.C."/>
            <person name="Diaz-Valderrama J.R."/>
            <person name="Kijpornyongpan T."/>
            <person name="Phillips-Mora W."/>
        </authorList>
    </citation>
    <scope>NUCLEOTIDE SEQUENCE [LARGE SCALE GENOMIC DNA]</scope>
    <source>
        <strain evidence="1 2">MCA 2952</strain>
    </source>
</reference>
<dbReference type="AlphaFoldDB" id="A0A0W0F5X7"/>
<evidence type="ECO:0000313" key="2">
    <source>
        <dbReference type="Proteomes" id="UP000054988"/>
    </source>
</evidence>
<protein>
    <submittedName>
        <fullName evidence="1">Uncharacterized protein</fullName>
    </submittedName>
</protein>
<organism evidence="1 2">
    <name type="scientific">Moniliophthora roreri</name>
    <name type="common">Frosty pod rot fungus</name>
    <name type="synonym">Monilia roreri</name>
    <dbReference type="NCBI Taxonomy" id="221103"/>
    <lineage>
        <taxon>Eukaryota</taxon>
        <taxon>Fungi</taxon>
        <taxon>Dikarya</taxon>
        <taxon>Basidiomycota</taxon>
        <taxon>Agaricomycotina</taxon>
        <taxon>Agaricomycetes</taxon>
        <taxon>Agaricomycetidae</taxon>
        <taxon>Agaricales</taxon>
        <taxon>Marasmiineae</taxon>
        <taxon>Marasmiaceae</taxon>
        <taxon>Moniliophthora</taxon>
    </lineage>
</organism>
<dbReference type="EMBL" id="LATX01002301">
    <property type="protein sequence ID" value="KTB31712.1"/>
    <property type="molecule type" value="Genomic_DNA"/>
</dbReference>
<evidence type="ECO:0000313" key="1">
    <source>
        <dbReference type="EMBL" id="KTB31712.1"/>
    </source>
</evidence>